<accession>A0ACC0GHH1</accession>
<dbReference type="EMBL" id="CM045765">
    <property type="protein sequence ID" value="KAI8000038.1"/>
    <property type="molecule type" value="Genomic_DNA"/>
</dbReference>
<dbReference type="Proteomes" id="UP001060215">
    <property type="component" value="Chromosome 8"/>
</dbReference>
<gene>
    <name evidence="1" type="ORF">LOK49_LG09G00742</name>
</gene>
<sequence length="273" mass="30287">MGTKTMIKWPKQITVTLVEQLIRAEKDLQKAIVIFDAATGEYTNGFQHDHSTFGVMISRFVSANQFRAAEDLLNRMKNEKCSITEDIFLSICRGYGRVHRPLEAIRIFQKMKECECQPTQKSYITVFAILVGENQLKMALRFYRYMREMAQYGEEVLKGQVPPPNAGGPGGHGGATFFQTGDGPTVFRFNPRNANDIFAEFFWNSSPFGGMGGVGGMRGGSRFGGGGGGMFGDDIFTSFGDGRMMSSAPWKAALIESTLPCSLEELYKGTTRR</sequence>
<reference evidence="1 2" key="1">
    <citation type="journal article" date="2022" name="Plant J.">
        <title>Chromosome-level genome of Camellia lanceoleosa provides a valuable resource for understanding genome evolution and self-incompatibility.</title>
        <authorList>
            <person name="Gong W."/>
            <person name="Xiao S."/>
            <person name="Wang L."/>
            <person name="Liao Z."/>
            <person name="Chang Y."/>
            <person name="Mo W."/>
            <person name="Hu G."/>
            <person name="Li W."/>
            <person name="Zhao G."/>
            <person name="Zhu H."/>
            <person name="Hu X."/>
            <person name="Ji K."/>
            <person name="Xiang X."/>
            <person name="Song Q."/>
            <person name="Yuan D."/>
            <person name="Jin S."/>
            <person name="Zhang L."/>
        </authorList>
    </citation>
    <scope>NUCLEOTIDE SEQUENCE [LARGE SCALE GENOMIC DNA]</scope>
    <source>
        <strain evidence="1">SQ_2022a</strain>
    </source>
</reference>
<proteinExistence type="predicted"/>
<keyword evidence="2" id="KW-1185">Reference proteome</keyword>
<evidence type="ECO:0000313" key="1">
    <source>
        <dbReference type="EMBL" id="KAI8000038.1"/>
    </source>
</evidence>
<protein>
    <submittedName>
        <fullName evidence="1">Pentatricopeptide repeat-containing protein</fullName>
    </submittedName>
</protein>
<name>A0ACC0GHH1_9ERIC</name>
<comment type="caution">
    <text evidence="1">The sequence shown here is derived from an EMBL/GenBank/DDBJ whole genome shotgun (WGS) entry which is preliminary data.</text>
</comment>
<evidence type="ECO:0000313" key="2">
    <source>
        <dbReference type="Proteomes" id="UP001060215"/>
    </source>
</evidence>
<organism evidence="1 2">
    <name type="scientific">Camellia lanceoleosa</name>
    <dbReference type="NCBI Taxonomy" id="1840588"/>
    <lineage>
        <taxon>Eukaryota</taxon>
        <taxon>Viridiplantae</taxon>
        <taxon>Streptophyta</taxon>
        <taxon>Embryophyta</taxon>
        <taxon>Tracheophyta</taxon>
        <taxon>Spermatophyta</taxon>
        <taxon>Magnoliopsida</taxon>
        <taxon>eudicotyledons</taxon>
        <taxon>Gunneridae</taxon>
        <taxon>Pentapetalae</taxon>
        <taxon>asterids</taxon>
        <taxon>Ericales</taxon>
        <taxon>Theaceae</taxon>
        <taxon>Camellia</taxon>
    </lineage>
</organism>